<comment type="similarity">
    <text evidence="1">Belongs to the peptidase S45 family.</text>
</comment>
<dbReference type="GO" id="GO:0016811">
    <property type="term" value="F:hydrolase activity, acting on carbon-nitrogen (but not peptide) bonds, in linear amides"/>
    <property type="evidence" value="ECO:0007669"/>
    <property type="project" value="InterPro"/>
</dbReference>
<feature type="binding site" evidence="4">
    <location>
        <position position="350"/>
    </location>
    <ligand>
        <name>Ca(2+)</name>
        <dbReference type="ChEBI" id="CHEBI:29108"/>
    </ligand>
</feature>
<dbReference type="SUPFAM" id="SSF56235">
    <property type="entry name" value="N-terminal nucleophile aminohydrolases (Ntn hydrolases)"/>
    <property type="match status" value="1"/>
</dbReference>
<keyword evidence="3" id="KW-0865">Zymogen</keyword>
<evidence type="ECO:0000256" key="2">
    <source>
        <dbReference type="ARBA" id="ARBA00022801"/>
    </source>
</evidence>
<dbReference type="CDD" id="cd03747">
    <property type="entry name" value="Ntn_PGA_like"/>
    <property type="match status" value="1"/>
</dbReference>
<protein>
    <submittedName>
        <fullName evidence="5">Penicillin acylase family protein</fullName>
    </submittedName>
</protein>
<dbReference type="Proteomes" id="UP000808349">
    <property type="component" value="Unassembled WGS sequence"/>
</dbReference>
<dbReference type="InterPro" id="IPR002692">
    <property type="entry name" value="S45"/>
</dbReference>
<feature type="binding site" evidence="4">
    <location>
        <position position="353"/>
    </location>
    <ligand>
        <name>Ca(2+)</name>
        <dbReference type="ChEBI" id="CHEBI:29108"/>
    </ligand>
</feature>
<dbReference type="Gene3D" id="2.30.120.10">
    <property type="match status" value="1"/>
</dbReference>
<sequence length="804" mass="92740">MKIIKCFIPILLSILWIYFLQKPIIVGDNAIPPLGKFMSPFTGFWQNVRATKSIQNTVLNQMHKEGSILFDDRMVPHIFAQSTGDAYFMQGYVHAMHRLWQMDFSTRAAEGRISEIIGSKALNFDKNKRRKGLAESAKQSIEVWKKFPEAYKLVEAYCDGVNYYIQHLDYKDLPIEYKLMNFEPELWTPYRSSLFHKNMAEVLCGRDQDIEMTNAKTFFGADFDLLFPEYDPFSDPVIPKGTKWDFNVDSLINQVENSNQDLGFIPIQRTIQDPGLGSNNWAVGPSKSVSGNPILCNDPHLNLSLPSIWYEQQIVTPDRNVYGVTFPGIPGVIIGFNKDIAWGITNGGWDVMDWYQIKWKDESMTSYFYNNEWKNTEYRIERIKVKGQQDVLDTVPLTVWGPVVYNQISHAKYGLAMHWIIQDPSAYCEMDVFDLLNQGKNVGDYRNAIQKFPYPAQNFAFISRTGDIALTVQGKMPIKVNQQGRFVMDGTKKENAWHGFVPLSSTPHIINPIRGFVSSANQKSTDRGFPVYYNDGDFRDYRGTMINRYLSEKKLWNVDDMKVLQYNAYSLRAETALPSLLKYLDTTSMNSVNQQVYHELKSWNYMYDSNAVAPIYFDLWMDIFHRLVWDEISQDTLKKYTAMPSDQTTIRLLKENINLSYYDIKSSPTKESLQDVVRISYDSLLNQIQSKLLFQKKWADYKHASIDHMARIPAFGIPFVSTSGSKDIINAHARTFGPSWRMIVELTEDGPKAFGIYPGGQDGRPGNVYYQNMVLDWSQGKYNSLKYAYTINDLAPQLVYEFKK</sequence>
<evidence type="ECO:0000256" key="3">
    <source>
        <dbReference type="ARBA" id="ARBA00023145"/>
    </source>
</evidence>
<name>A0A9D7SBR8_9BACT</name>
<dbReference type="AlphaFoldDB" id="A0A9D7SBR8"/>
<comment type="caution">
    <text evidence="5">The sequence shown here is derived from an EMBL/GenBank/DDBJ whole genome shotgun (WGS) entry which is preliminary data.</text>
</comment>
<dbReference type="InterPro" id="IPR029055">
    <property type="entry name" value="Ntn_hydrolases_N"/>
</dbReference>
<keyword evidence="4" id="KW-0106">Calcium</keyword>
<evidence type="ECO:0000256" key="1">
    <source>
        <dbReference type="ARBA" id="ARBA00006586"/>
    </source>
</evidence>
<evidence type="ECO:0000256" key="4">
    <source>
        <dbReference type="PIRSR" id="PIRSR001227-2"/>
    </source>
</evidence>
<dbReference type="Gene3D" id="1.10.439.10">
    <property type="entry name" value="Penicillin Amidohydrolase, domain 1"/>
    <property type="match status" value="1"/>
</dbReference>
<dbReference type="InterPro" id="IPR023343">
    <property type="entry name" value="Penicillin_amidase_dom1"/>
</dbReference>
<dbReference type="InterPro" id="IPR043147">
    <property type="entry name" value="Penicillin_amidase_A-knob"/>
</dbReference>
<dbReference type="PIRSF" id="PIRSF001227">
    <property type="entry name" value="Pen_acylase"/>
    <property type="match status" value="1"/>
</dbReference>
<keyword evidence="2" id="KW-0378">Hydrolase</keyword>
<dbReference type="GO" id="GO:0017000">
    <property type="term" value="P:antibiotic biosynthetic process"/>
    <property type="evidence" value="ECO:0007669"/>
    <property type="project" value="InterPro"/>
</dbReference>
<dbReference type="Gene3D" id="3.60.20.10">
    <property type="entry name" value="Glutamine Phosphoribosylpyrophosphate, subunit 1, domain 1"/>
    <property type="match status" value="1"/>
</dbReference>
<keyword evidence="4" id="KW-0479">Metal-binding</keyword>
<proteinExistence type="inferred from homology"/>
<comment type="cofactor">
    <cofactor evidence="4">
        <name>Ca(2+)</name>
        <dbReference type="ChEBI" id="CHEBI:29108"/>
    </cofactor>
    <text evidence="4">Binds 1 Ca(2+) ion per dimer.</text>
</comment>
<dbReference type="PANTHER" id="PTHR34218">
    <property type="entry name" value="PEPTIDASE S45 PENICILLIN AMIDASE"/>
    <property type="match status" value="1"/>
</dbReference>
<dbReference type="GO" id="GO:0046872">
    <property type="term" value="F:metal ion binding"/>
    <property type="evidence" value="ECO:0007669"/>
    <property type="project" value="UniProtKB-KW"/>
</dbReference>
<dbReference type="PANTHER" id="PTHR34218:SF4">
    <property type="entry name" value="ACYL-HOMOSERINE LACTONE ACYLASE QUIP"/>
    <property type="match status" value="1"/>
</dbReference>
<gene>
    <name evidence="5" type="ORF">IPO85_14770</name>
</gene>
<reference evidence="5 6" key="1">
    <citation type="submission" date="2020-10" db="EMBL/GenBank/DDBJ databases">
        <title>Connecting structure to function with the recovery of over 1000 high-quality activated sludge metagenome-assembled genomes encoding full-length rRNA genes using long-read sequencing.</title>
        <authorList>
            <person name="Singleton C.M."/>
            <person name="Petriglieri F."/>
            <person name="Kristensen J.M."/>
            <person name="Kirkegaard R.H."/>
            <person name="Michaelsen T.Y."/>
            <person name="Andersen M.H."/>
            <person name="Karst S.M."/>
            <person name="Dueholm M.S."/>
            <person name="Nielsen P.H."/>
            <person name="Albertsen M."/>
        </authorList>
    </citation>
    <scope>NUCLEOTIDE SEQUENCE [LARGE SCALE GENOMIC DNA]</scope>
    <source>
        <strain evidence="5">Ribe_18-Q3-R11-54_BAT3C.373</strain>
    </source>
</reference>
<organism evidence="5 6">
    <name type="scientific">Candidatus Defluviibacterium haderslevense</name>
    <dbReference type="NCBI Taxonomy" id="2981993"/>
    <lineage>
        <taxon>Bacteria</taxon>
        <taxon>Pseudomonadati</taxon>
        <taxon>Bacteroidota</taxon>
        <taxon>Saprospiria</taxon>
        <taxon>Saprospirales</taxon>
        <taxon>Saprospiraceae</taxon>
        <taxon>Candidatus Defluviibacterium</taxon>
    </lineage>
</organism>
<evidence type="ECO:0000313" key="5">
    <source>
        <dbReference type="EMBL" id="MBK9718747.1"/>
    </source>
</evidence>
<accession>A0A9D7SBR8</accession>
<dbReference type="Gene3D" id="1.10.1400.10">
    <property type="match status" value="1"/>
</dbReference>
<dbReference type="EMBL" id="JADKFW010000012">
    <property type="protein sequence ID" value="MBK9718747.1"/>
    <property type="molecule type" value="Genomic_DNA"/>
</dbReference>
<dbReference type="InterPro" id="IPR014395">
    <property type="entry name" value="Pen/GL7ACA/AHL_acylase"/>
</dbReference>
<evidence type="ECO:0000313" key="6">
    <source>
        <dbReference type="Proteomes" id="UP000808349"/>
    </source>
</evidence>
<dbReference type="InterPro" id="IPR043146">
    <property type="entry name" value="Penicillin_amidase_N_B-knob"/>
</dbReference>
<dbReference type="Pfam" id="PF01804">
    <property type="entry name" value="Penicil_amidase"/>
    <property type="match status" value="1"/>
</dbReference>